<name>A0A2A9N5Z6_9AGAR</name>
<evidence type="ECO:0000313" key="1">
    <source>
        <dbReference type="EMBL" id="PFH44619.1"/>
    </source>
</evidence>
<evidence type="ECO:0000313" key="2">
    <source>
        <dbReference type="Proteomes" id="UP000242287"/>
    </source>
</evidence>
<organism evidence="1 2">
    <name type="scientific">Amanita thiersii Skay4041</name>
    <dbReference type="NCBI Taxonomy" id="703135"/>
    <lineage>
        <taxon>Eukaryota</taxon>
        <taxon>Fungi</taxon>
        <taxon>Dikarya</taxon>
        <taxon>Basidiomycota</taxon>
        <taxon>Agaricomycotina</taxon>
        <taxon>Agaricomycetes</taxon>
        <taxon>Agaricomycetidae</taxon>
        <taxon>Agaricales</taxon>
        <taxon>Pluteineae</taxon>
        <taxon>Amanitaceae</taxon>
        <taxon>Amanita</taxon>
    </lineage>
</organism>
<dbReference type="AlphaFoldDB" id="A0A2A9N5Z6"/>
<protein>
    <submittedName>
        <fullName evidence="1">Uncharacterized protein</fullName>
    </submittedName>
</protein>
<reference evidence="1 2" key="1">
    <citation type="submission" date="2014-02" db="EMBL/GenBank/DDBJ databases">
        <title>Transposable element dynamics among asymbiotic and ectomycorrhizal Amanita fungi.</title>
        <authorList>
            <consortium name="DOE Joint Genome Institute"/>
            <person name="Hess J."/>
            <person name="Skrede I."/>
            <person name="Wolfe B."/>
            <person name="LaButti K."/>
            <person name="Ohm R.A."/>
            <person name="Grigoriev I.V."/>
            <person name="Pringle A."/>
        </authorList>
    </citation>
    <scope>NUCLEOTIDE SEQUENCE [LARGE SCALE GENOMIC DNA]</scope>
    <source>
        <strain evidence="1 2">SKay4041</strain>
    </source>
</reference>
<accession>A0A2A9N5Z6</accession>
<dbReference type="Proteomes" id="UP000242287">
    <property type="component" value="Unassembled WGS sequence"/>
</dbReference>
<dbReference type="EMBL" id="KZ303190">
    <property type="protein sequence ID" value="PFH44619.1"/>
    <property type="molecule type" value="Genomic_DNA"/>
</dbReference>
<proteinExistence type="predicted"/>
<sequence>MLVSALAHKDWNVHGITAHVCFPSRHGTQAFTVAFNFHTSAVNALSSELGSRSVP</sequence>
<gene>
    <name evidence="1" type="ORF">AMATHDRAFT_11345</name>
</gene>
<keyword evidence="2" id="KW-1185">Reference proteome</keyword>